<name>A0ABV8EFS7_9BACT</name>
<keyword evidence="2" id="KW-0732">Signal</keyword>
<keyword evidence="4" id="KW-1185">Reference proteome</keyword>
<evidence type="ECO:0000256" key="2">
    <source>
        <dbReference type="SAM" id="SignalP"/>
    </source>
</evidence>
<accession>A0ABV8EFS7</accession>
<feature type="transmembrane region" description="Helical" evidence="1">
    <location>
        <begin position="42"/>
        <end position="62"/>
    </location>
</feature>
<organism evidence="3 4">
    <name type="scientific">Belliella kenyensis</name>
    <dbReference type="NCBI Taxonomy" id="1472724"/>
    <lineage>
        <taxon>Bacteria</taxon>
        <taxon>Pseudomonadati</taxon>
        <taxon>Bacteroidota</taxon>
        <taxon>Cytophagia</taxon>
        <taxon>Cytophagales</taxon>
        <taxon>Cyclobacteriaceae</taxon>
        <taxon>Belliella</taxon>
    </lineage>
</organism>
<keyword evidence="1" id="KW-1133">Transmembrane helix</keyword>
<keyword evidence="1" id="KW-0812">Transmembrane</keyword>
<sequence>MKTTLNKSMAVLLLFMQIHSIAYAQNQPDIPKPTGPIDFSETSNIIIFIVIPAAIIIAYLIFRNRIRNIKQEKSKKRGETKIEK</sequence>
<comment type="caution">
    <text evidence="3">The sequence shown here is derived from an EMBL/GenBank/DDBJ whole genome shotgun (WGS) entry which is preliminary data.</text>
</comment>
<keyword evidence="1" id="KW-0472">Membrane</keyword>
<dbReference type="Proteomes" id="UP001595766">
    <property type="component" value="Unassembled WGS sequence"/>
</dbReference>
<feature type="chain" id="PRO_5046359364" description="CcmD family protein" evidence="2">
    <location>
        <begin position="25"/>
        <end position="84"/>
    </location>
</feature>
<evidence type="ECO:0000256" key="1">
    <source>
        <dbReference type="SAM" id="Phobius"/>
    </source>
</evidence>
<gene>
    <name evidence="3" type="ORF">ACFOUP_01605</name>
</gene>
<evidence type="ECO:0000313" key="4">
    <source>
        <dbReference type="Proteomes" id="UP001595766"/>
    </source>
</evidence>
<protein>
    <recommendedName>
        <fullName evidence="5">CcmD family protein</fullName>
    </recommendedName>
</protein>
<evidence type="ECO:0008006" key="5">
    <source>
        <dbReference type="Google" id="ProtNLM"/>
    </source>
</evidence>
<proteinExistence type="predicted"/>
<reference evidence="4" key="1">
    <citation type="journal article" date="2019" name="Int. J. Syst. Evol. Microbiol.">
        <title>The Global Catalogue of Microorganisms (GCM) 10K type strain sequencing project: providing services to taxonomists for standard genome sequencing and annotation.</title>
        <authorList>
            <consortium name="The Broad Institute Genomics Platform"/>
            <consortium name="The Broad Institute Genome Sequencing Center for Infectious Disease"/>
            <person name="Wu L."/>
            <person name="Ma J."/>
        </authorList>
    </citation>
    <scope>NUCLEOTIDE SEQUENCE [LARGE SCALE GENOMIC DNA]</scope>
    <source>
        <strain evidence="4">CECT 8551</strain>
    </source>
</reference>
<feature type="signal peptide" evidence="2">
    <location>
        <begin position="1"/>
        <end position="24"/>
    </location>
</feature>
<dbReference type="EMBL" id="JBHSAV010000003">
    <property type="protein sequence ID" value="MFC3975061.1"/>
    <property type="molecule type" value="Genomic_DNA"/>
</dbReference>
<dbReference type="RefSeq" id="WP_241292544.1">
    <property type="nucleotide sequence ID" value="NZ_JAKZGR010000003.1"/>
</dbReference>
<evidence type="ECO:0000313" key="3">
    <source>
        <dbReference type="EMBL" id="MFC3975061.1"/>
    </source>
</evidence>